<sequence length="56" mass="6596">MWGLLIKQLKKSEREMNNSGDEVCHLESGLQRFPAFSLLRRSRLRGFMGKPHHESR</sequence>
<evidence type="ECO:0000313" key="2">
    <source>
        <dbReference type="Proteomes" id="UP001320148"/>
    </source>
</evidence>
<accession>A0ABN6F9I9</accession>
<protein>
    <submittedName>
        <fullName evidence="1">Uncharacterized protein</fullName>
    </submittedName>
</protein>
<evidence type="ECO:0000313" key="1">
    <source>
        <dbReference type="EMBL" id="BCS98876.1"/>
    </source>
</evidence>
<name>A0ABN6F9I9_9BACT</name>
<keyword evidence="2" id="KW-1185">Reference proteome</keyword>
<reference evidence="1 2" key="1">
    <citation type="submission" date="2021-02" db="EMBL/GenBank/DDBJ databases">
        <title>Complete genome of Desulfoluna sp. strain ASN36.</title>
        <authorList>
            <person name="Takahashi A."/>
            <person name="Kojima H."/>
            <person name="Fukui M."/>
        </authorList>
    </citation>
    <scope>NUCLEOTIDE SEQUENCE [LARGE SCALE GENOMIC DNA]</scope>
    <source>
        <strain evidence="1 2">ASN36</strain>
    </source>
</reference>
<dbReference type="EMBL" id="AP024488">
    <property type="protein sequence ID" value="BCS98876.1"/>
    <property type="molecule type" value="Genomic_DNA"/>
</dbReference>
<dbReference type="Proteomes" id="UP001320148">
    <property type="component" value="Chromosome"/>
</dbReference>
<proteinExistence type="predicted"/>
<organism evidence="1 2">
    <name type="scientific">Desulfoluna limicola</name>
    <dbReference type="NCBI Taxonomy" id="2810562"/>
    <lineage>
        <taxon>Bacteria</taxon>
        <taxon>Pseudomonadati</taxon>
        <taxon>Thermodesulfobacteriota</taxon>
        <taxon>Desulfobacteria</taxon>
        <taxon>Desulfobacterales</taxon>
        <taxon>Desulfolunaceae</taxon>
        <taxon>Desulfoluna</taxon>
    </lineage>
</organism>
<gene>
    <name evidence="1" type="ORF">DSLASN_45080</name>
</gene>